<dbReference type="Proteomes" id="UP001292094">
    <property type="component" value="Unassembled WGS sequence"/>
</dbReference>
<evidence type="ECO:0000256" key="1">
    <source>
        <dbReference type="SAM" id="MobiDB-lite"/>
    </source>
</evidence>
<sequence length="66" mass="7023">MHASLEQYLDAHLPPDAAPGPRQAAPTPPPAMVGEAGGCSHLVWRRCCCGWWAGQGGRKTRGWVDG</sequence>
<dbReference type="AlphaFoldDB" id="A0AAE1NZP4"/>
<reference evidence="2" key="1">
    <citation type="submission" date="2023-11" db="EMBL/GenBank/DDBJ databases">
        <title>Genome assemblies of two species of porcelain crab, Petrolisthes cinctipes and Petrolisthes manimaculis (Anomura: Porcellanidae).</title>
        <authorList>
            <person name="Angst P."/>
        </authorList>
    </citation>
    <scope>NUCLEOTIDE SEQUENCE</scope>
    <source>
        <strain evidence="2">PB745_02</strain>
        <tissue evidence="2">Gill</tissue>
    </source>
</reference>
<gene>
    <name evidence="2" type="ORF">Pmani_029593</name>
</gene>
<proteinExistence type="predicted"/>
<evidence type="ECO:0000313" key="3">
    <source>
        <dbReference type="Proteomes" id="UP001292094"/>
    </source>
</evidence>
<dbReference type="EMBL" id="JAWZYT010003518">
    <property type="protein sequence ID" value="KAK4298027.1"/>
    <property type="molecule type" value="Genomic_DNA"/>
</dbReference>
<feature type="region of interest" description="Disordered" evidence="1">
    <location>
        <begin position="1"/>
        <end position="33"/>
    </location>
</feature>
<organism evidence="2 3">
    <name type="scientific">Petrolisthes manimaculis</name>
    <dbReference type="NCBI Taxonomy" id="1843537"/>
    <lineage>
        <taxon>Eukaryota</taxon>
        <taxon>Metazoa</taxon>
        <taxon>Ecdysozoa</taxon>
        <taxon>Arthropoda</taxon>
        <taxon>Crustacea</taxon>
        <taxon>Multicrustacea</taxon>
        <taxon>Malacostraca</taxon>
        <taxon>Eumalacostraca</taxon>
        <taxon>Eucarida</taxon>
        <taxon>Decapoda</taxon>
        <taxon>Pleocyemata</taxon>
        <taxon>Anomura</taxon>
        <taxon>Galatheoidea</taxon>
        <taxon>Porcellanidae</taxon>
        <taxon>Petrolisthes</taxon>
    </lineage>
</organism>
<keyword evidence="3" id="KW-1185">Reference proteome</keyword>
<accession>A0AAE1NZP4</accession>
<evidence type="ECO:0000313" key="2">
    <source>
        <dbReference type="EMBL" id="KAK4298027.1"/>
    </source>
</evidence>
<protein>
    <submittedName>
        <fullName evidence="2">Uncharacterized protein</fullName>
    </submittedName>
</protein>
<name>A0AAE1NZP4_9EUCA</name>
<comment type="caution">
    <text evidence="2">The sequence shown here is derived from an EMBL/GenBank/DDBJ whole genome shotgun (WGS) entry which is preliminary data.</text>
</comment>